<organism evidence="2 3">
    <name type="scientific">Aquimarina gracilis</name>
    <dbReference type="NCBI Taxonomy" id="874422"/>
    <lineage>
        <taxon>Bacteria</taxon>
        <taxon>Pseudomonadati</taxon>
        <taxon>Bacteroidota</taxon>
        <taxon>Flavobacteriia</taxon>
        <taxon>Flavobacteriales</taxon>
        <taxon>Flavobacteriaceae</taxon>
        <taxon>Aquimarina</taxon>
    </lineage>
</organism>
<dbReference type="EMBL" id="JAYKLX010000001">
    <property type="protein sequence ID" value="MEB3344195.1"/>
    <property type="molecule type" value="Genomic_DNA"/>
</dbReference>
<keyword evidence="1" id="KW-0472">Membrane</keyword>
<protein>
    <recommendedName>
        <fullName evidence="4">Transmembrane protein</fullName>
    </recommendedName>
</protein>
<feature type="transmembrane region" description="Helical" evidence="1">
    <location>
        <begin position="182"/>
        <end position="200"/>
    </location>
</feature>
<keyword evidence="3" id="KW-1185">Reference proteome</keyword>
<evidence type="ECO:0000256" key="1">
    <source>
        <dbReference type="SAM" id="Phobius"/>
    </source>
</evidence>
<gene>
    <name evidence="2" type="ORF">U6A24_01920</name>
</gene>
<dbReference type="RefSeq" id="WP_324178246.1">
    <property type="nucleotide sequence ID" value="NZ_BAABAW010000016.1"/>
</dbReference>
<evidence type="ECO:0000313" key="2">
    <source>
        <dbReference type="EMBL" id="MEB3344195.1"/>
    </source>
</evidence>
<keyword evidence="1" id="KW-0812">Transmembrane</keyword>
<reference evidence="2 3" key="1">
    <citation type="journal article" date="2013" name="Int. J. Syst. Evol. Microbiol.">
        <title>Aquimarina gracilis sp. nov., isolated from the gut microflora of a mussel, Mytilus coruscus, and emended description of Aquimarina spongiae.</title>
        <authorList>
            <person name="Park S.C."/>
            <person name="Choe H.N."/>
            <person name="Baik K.S."/>
            <person name="Seong C.N."/>
        </authorList>
    </citation>
    <scope>NUCLEOTIDE SEQUENCE [LARGE SCALE GENOMIC DNA]</scope>
    <source>
        <strain evidence="2 3">PSC32</strain>
    </source>
</reference>
<accession>A0ABU5ZQ29</accession>
<feature type="transmembrane region" description="Helical" evidence="1">
    <location>
        <begin position="40"/>
        <end position="60"/>
    </location>
</feature>
<name>A0ABU5ZQ29_9FLAO</name>
<feature type="transmembrane region" description="Helical" evidence="1">
    <location>
        <begin position="138"/>
        <end position="162"/>
    </location>
</feature>
<evidence type="ECO:0008006" key="4">
    <source>
        <dbReference type="Google" id="ProtNLM"/>
    </source>
</evidence>
<feature type="transmembrane region" description="Helical" evidence="1">
    <location>
        <begin position="105"/>
        <end position="126"/>
    </location>
</feature>
<dbReference type="Proteomes" id="UP001327027">
    <property type="component" value="Unassembled WGS sequence"/>
</dbReference>
<comment type="caution">
    <text evidence="2">The sequence shown here is derived from an EMBL/GenBank/DDBJ whole genome shotgun (WGS) entry which is preliminary data.</text>
</comment>
<evidence type="ECO:0000313" key="3">
    <source>
        <dbReference type="Proteomes" id="UP001327027"/>
    </source>
</evidence>
<keyword evidence="1" id="KW-1133">Transmembrane helix</keyword>
<feature type="transmembrane region" description="Helical" evidence="1">
    <location>
        <begin position="81"/>
        <end position="99"/>
    </location>
</feature>
<sequence>MNFFLKSVSYILHPILMPLMGAIIYFMAAPRFIPEDIIKAKIIGLTVLTVLIPIVLFFFLKNMGTITSIHLENVKQRKIPLLLQSILLIVVIKMIIDIYHYPELYFFFLGILFSMLSSIFMVFFNIKASLHMIGISGVTMFTIALSIHFGMNLILLISTLMIANGLVATSRLHCKAHSNLELILGFLIGVIPQLTLVNFWL</sequence>
<proteinExistence type="predicted"/>
<feature type="transmembrane region" description="Helical" evidence="1">
    <location>
        <begin position="7"/>
        <end position="28"/>
    </location>
</feature>